<evidence type="ECO:0000313" key="11">
    <source>
        <dbReference type="EMBL" id="CAG36357.1"/>
    </source>
</evidence>
<evidence type="ECO:0000259" key="9">
    <source>
        <dbReference type="Pfam" id="PF02687"/>
    </source>
</evidence>
<evidence type="ECO:0000256" key="7">
    <source>
        <dbReference type="ARBA" id="ARBA00023136"/>
    </source>
</evidence>
<feature type="domain" description="ABC3 transporter permease C-terminal" evidence="9">
    <location>
        <begin position="280"/>
        <end position="402"/>
    </location>
</feature>
<keyword evidence="12" id="KW-1185">Reference proteome</keyword>
<name>Q6AMR8_DESPS</name>
<proteinExistence type="inferred from homology"/>
<organism evidence="11 12">
    <name type="scientific">Desulfotalea psychrophila (strain LSv54 / DSM 12343)</name>
    <dbReference type="NCBI Taxonomy" id="177439"/>
    <lineage>
        <taxon>Bacteria</taxon>
        <taxon>Pseudomonadati</taxon>
        <taxon>Thermodesulfobacteriota</taxon>
        <taxon>Desulfobulbia</taxon>
        <taxon>Desulfobulbales</taxon>
        <taxon>Desulfocapsaceae</taxon>
        <taxon>Desulfotalea</taxon>
    </lineage>
</organism>
<feature type="transmembrane region" description="Helical" evidence="8">
    <location>
        <begin position="323"/>
        <end position="352"/>
    </location>
</feature>
<dbReference type="Pfam" id="PF02687">
    <property type="entry name" value="FtsX"/>
    <property type="match status" value="1"/>
</dbReference>
<dbReference type="Pfam" id="PF12704">
    <property type="entry name" value="MacB_PCD"/>
    <property type="match status" value="1"/>
</dbReference>
<dbReference type="InterPro" id="IPR003838">
    <property type="entry name" value="ABC3_permease_C"/>
</dbReference>
<keyword evidence="11" id="KW-0449">Lipoprotein</keyword>
<comment type="subcellular location">
    <subcellularLocation>
        <location evidence="1">Cell membrane</location>
        <topology evidence="1">Multi-pass membrane protein</topology>
    </subcellularLocation>
</comment>
<reference evidence="12" key="1">
    <citation type="journal article" date="2004" name="Environ. Microbiol.">
        <title>The genome of Desulfotalea psychrophila, a sulfate-reducing bacterium from permanently cold Arctic sediments.</title>
        <authorList>
            <person name="Rabus R."/>
            <person name="Ruepp A."/>
            <person name="Frickey T."/>
            <person name="Rattei T."/>
            <person name="Fartmann B."/>
            <person name="Stark M."/>
            <person name="Bauer M."/>
            <person name="Zibat A."/>
            <person name="Lombardot T."/>
            <person name="Becker I."/>
            <person name="Amann J."/>
            <person name="Gellner K."/>
            <person name="Teeling H."/>
            <person name="Leuschner W.D."/>
            <person name="Gloeckner F.-O."/>
            <person name="Lupas A.N."/>
            <person name="Amann R."/>
            <person name="Klenk H.-P."/>
        </authorList>
    </citation>
    <scope>NUCLEOTIDE SEQUENCE [LARGE SCALE GENOMIC DNA]</scope>
    <source>
        <strain evidence="12">DSM 12343 / LSv54</strain>
    </source>
</reference>
<sequence>MPMYEWFISLRYLRAKHKQRFISLISLISIAGITVGVIALIVVMAVYSGFTTSLRDQILGVNAHIIVQQQGGKMYDYLNVRKEIIALPNVRGATPYLYAQTLLSSPRGGGSGVVLRGIDPTTAVGVLGLPEQMIAGKVDNLTDKTTRVPNIIIGKNLAKNLRVGQGDKVRLISPSGPLTPMGVIPKITTCQVSGIFETGMYEYDSTLAYMSIANTQNFLASGDLAHGIEVTVDHNKLDSADQIAATIRKSLGSLYVVRDWMQMNQNLFAAFKLEKIGMFICMALIILVAALNIVSALIMVVMEKTKDIAILKSMGATSSSIMRIFFFQGLVIAFLGTGLGVAGGLGLCQLLSRYKFIELPANVYPMTTLPIQVIPSDVIIVAACSIIITLLATLYPSWKAAQVRPGEVLS</sequence>
<evidence type="ECO:0000256" key="2">
    <source>
        <dbReference type="ARBA" id="ARBA00005236"/>
    </source>
</evidence>
<keyword evidence="5 8" id="KW-0812">Transmembrane</keyword>
<dbReference type="GO" id="GO:0044874">
    <property type="term" value="P:lipoprotein localization to outer membrane"/>
    <property type="evidence" value="ECO:0007669"/>
    <property type="project" value="TreeGrafter"/>
</dbReference>
<dbReference type="InterPro" id="IPR025857">
    <property type="entry name" value="MacB_PCD"/>
</dbReference>
<evidence type="ECO:0000313" key="12">
    <source>
        <dbReference type="Proteomes" id="UP000000602"/>
    </source>
</evidence>
<dbReference type="PANTHER" id="PTHR30489">
    <property type="entry name" value="LIPOPROTEIN-RELEASING SYSTEM TRANSMEMBRANE PROTEIN LOLE"/>
    <property type="match status" value="1"/>
</dbReference>
<keyword evidence="4" id="KW-1003">Cell membrane</keyword>
<dbReference type="Proteomes" id="UP000000602">
    <property type="component" value="Chromosome"/>
</dbReference>
<evidence type="ECO:0000256" key="4">
    <source>
        <dbReference type="ARBA" id="ARBA00022475"/>
    </source>
</evidence>
<evidence type="ECO:0000256" key="1">
    <source>
        <dbReference type="ARBA" id="ARBA00004651"/>
    </source>
</evidence>
<evidence type="ECO:0000256" key="8">
    <source>
        <dbReference type="SAM" id="Phobius"/>
    </source>
</evidence>
<dbReference type="STRING" id="177439.DP1628"/>
<dbReference type="EMBL" id="CR522870">
    <property type="protein sequence ID" value="CAG36357.1"/>
    <property type="molecule type" value="Genomic_DNA"/>
</dbReference>
<feature type="domain" description="MacB-like periplasmic core" evidence="10">
    <location>
        <begin position="26"/>
        <end position="248"/>
    </location>
</feature>
<dbReference type="GO" id="GO:0098797">
    <property type="term" value="C:plasma membrane protein complex"/>
    <property type="evidence" value="ECO:0007669"/>
    <property type="project" value="TreeGrafter"/>
</dbReference>
<dbReference type="GO" id="GO:0042953">
    <property type="term" value="P:lipoprotein transport"/>
    <property type="evidence" value="ECO:0007669"/>
    <property type="project" value="InterPro"/>
</dbReference>
<dbReference type="KEGG" id="dps:DP1628"/>
<dbReference type="eggNOG" id="COG4591">
    <property type="taxonomic scope" value="Bacteria"/>
</dbReference>
<accession>Q6AMR8</accession>
<dbReference type="InterPro" id="IPR051447">
    <property type="entry name" value="Lipoprotein-release_system"/>
</dbReference>
<dbReference type="AlphaFoldDB" id="Q6AMR8"/>
<keyword evidence="7 8" id="KW-0472">Membrane</keyword>
<dbReference type="InterPro" id="IPR011925">
    <property type="entry name" value="LolCE_TM"/>
</dbReference>
<feature type="transmembrane region" description="Helical" evidence="8">
    <location>
        <begin position="372"/>
        <end position="395"/>
    </location>
</feature>
<evidence type="ECO:0000256" key="5">
    <source>
        <dbReference type="ARBA" id="ARBA00022692"/>
    </source>
</evidence>
<comment type="similarity">
    <text evidence="2">Belongs to the ABC-4 integral membrane protein family. LolC/E subfamily.</text>
</comment>
<keyword evidence="6 8" id="KW-1133">Transmembrane helix</keyword>
<dbReference type="PANTHER" id="PTHR30489:SF0">
    <property type="entry name" value="LIPOPROTEIN-RELEASING SYSTEM TRANSMEMBRANE PROTEIN LOLE"/>
    <property type="match status" value="1"/>
</dbReference>
<protein>
    <submittedName>
        <fullName evidence="11">Related to lipoprotein releasing system transmembrane protein (LolC)</fullName>
    </submittedName>
</protein>
<evidence type="ECO:0000259" key="10">
    <source>
        <dbReference type="Pfam" id="PF12704"/>
    </source>
</evidence>
<gene>
    <name evidence="11" type="ordered locus">DP1628</name>
</gene>
<dbReference type="NCBIfam" id="TIGR02212">
    <property type="entry name" value="lolCE"/>
    <property type="match status" value="1"/>
</dbReference>
<dbReference type="HOGENOM" id="CLU_000604_8_1_7"/>
<evidence type="ECO:0000256" key="6">
    <source>
        <dbReference type="ARBA" id="ARBA00022989"/>
    </source>
</evidence>
<keyword evidence="3" id="KW-0813">Transport</keyword>
<evidence type="ECO:0000256" key="3">
    <source>
        <dbReference type="ARBA" id="ARBA00022448"/>
    </source>
</evidence>
<feature type="transmembrane region" description="Helical" evidence="8">
    <location>
        <begin position="276"/>
        <end position="302"/>
    </location>
</feature>
<feature type="transmembrane region" description="Helical" evidence="8">
    <location>
        <begin position="21"/>
        <end position="47"/>
    </location>
</feature>